<dbReference type="Gene3D" id="1.10.510.10">
    <property type="entry name" value="Transferase(Phosphotransferase) domain 1"/>
    <property type="match status" value="1"/>
</dbReference>
<dbReference type="GO" id="GO:0004708">
    <property type="term" value="F:MAP kinase kinase activity"/>
    <property type="evidence" value="ECO:0007669"/>
    <property type="project" value="UniProtKB-EC"/>
</dbReference>
<dbReference type="PANTHER" id="PTHR24361">
    <property type="entry name" value="MITOGEN-ACTIVATED KINASE KINASE KINASE"/>
    <property type="match status" value="1"/>
</dbReference>
<evidence type="ECO:0000256" key="2">
    <source>
        <dbReference type="ARBA" id="ARBA00022553"/>
    </source>
</evidence>
<dbReference type="CDD" id="cd06623">
    <property type="entry name" value="PKc_MAPKK_plant_like"/>
    <property type="match status" value="1"/>
</dbReference>
<dbReference type="SUPFAM" id="SSF56112">
    <property type="entry name" value="Protein kinase-like (PK-like)"/>
    <property type="match status" value="1"/>
</dbReference>
<comment type="catalytic activity">
    <reaction evidence="10">
        <text>L-threonyl-[protein] + ATP = O-phospho-L-threonyl-[protein] + ADP + H(+)</text>
        <dbReference type="Rhea" id="RHEA:46608"/>
        <dbReference type="Rhea" id="RHEA-COMP:11060"/>
        <dbReference type="Rhea" id="RHEA-COMP:11605"/>
        <dbReference type="ChEBI" id="CHEBI:15378"/>
        <dbReference type="ChEBI" id="CHEBI:30013"/>
        <dbReference type="ChEBI" id="CHEBI:30616"/>
        <dbReference type="ChEBI" id="CHEBI:61977"/>
        <dbReference type="ChEBI" id="CHEBI:456216"/>
        <dbReference type="EC" id="2.7.12.2"/>
    </reaction>
</comment>
<feature type="domain" description="Protein kinase" evidence="15">
    <location>
        <begin position="69"/>
        <end position="324"/>
    </location>
</feature>
<dbReference type="GO" id="GO:0051707">
    <property type="term" value="P:response to other organism"/>
    <property type="evidence" value="ECO:0007669"/>
    <property type="project" value="UniProtKB-ARBA"/>
</dbReference>
<comment type="caution">
    <text evidence="16">The sequence shown here is derived from an EMBL/GenBank/DDBJ whole genome shotgun (WGS) entry which is preliminary data.</text>
</comment>
<evidence type="ECO:0000256" key="3">
    <source>
        <dbReference type="ARBA" id="ARBA00022679"/>
    </source>
</evidence>
<evidence type="ECO:0000259" key="15">
    <source>
        <dbReference type="PROSITE" id="PS50011"/>
    </source>
</evidence>
<accession>A0AAV3NV01</accession>
<keyword evidence="17" id="KW-1185">Reference proteome</keyword>
<evidence type="ECO:0000256" key="4">
    <source>
        <dbReference type="ARBA" id="ARBA00022741"/>
    </source>
</evidence>
<dbReference type="GO" id="GO:0004674">
    <property type="term" value="F:protein serine/threonine kinase activity"/>
    <property type="evidence" value="ECO:0007669"/>
    <property type="project" value="UniProtKB-KW"/>
</dbReference>
<proteinExistence type="inferred from homology"/>
<dbReference type="EMBL" id="BAABME010015642">
    <property type="protein sequence ID" value="GAA0142251.1"/>
    <property type="molecule type" value="Genomic_DNA"/>
</dbReference>
<evidence type="ECO:0000256" key="5">
    <source>
        <dbReference type="ARBA" id="ARBA00022777"/>
    </source>
</evidence>
<dbReference type="PANTHER" id="PTHR24361:SF762">
    <property type="entry name" value="MITOGEN-ACTIVATED PROTEIN KINASE KINASE 5"/>
    <property type="match status" value="1"/>
</dbReference>
<keyword evidence="2" id="KW-0597">Phosphoprotein</keyword>
<dbReference type="PROSITE" id="PS50011">
    <property type="entry name" value="PROTEIN_KINASE_DOM"/>
    <property type="match status" value="1"/>
</dbReference>
<dbReference type="InterPro" id="IPR008271">
    <property type="entry name" value="Ser/Thr_kinase_AS"/>
</dbReference>
<reference evidence="16 17" key="1">
    <citation type="submission" date="2024-01" db="EMBL/GenBank/DDBJ databases">
        <title>The complete chloroplast genome sequence of Lithospermum erythrorhizon: insights into the phylogenetic relationship among Boraginaceae species and the maternal lineages of purple gromwells.</title>
        <authorList>
            <person name="Okada T."/>
            <person name="Watanabe K."/>
        </authorList>
    </citation>
    <scope>NUCLEOTIDE SEQUENCE [LARGE SCALE GENOMIC DNA]</scope>
</reference>
<dbReference type="PROSITE" id="PS00108">
    <property type="entry name" value="PROTEIN_KINASE_ST"/>
    <property type="match status" value="1"/>
</dbReference>
<comment type="catalytic activity">
    <reaction evidence="11">
        <text>L-tyrosyl-[protein] + ATP = O-phospho-L-tyrosyl-[protein] + ADP + H(+)</text>
        <dbReference type="Rhea" id="RHEA:10596"/>
        <dbReference type="Rhea" id="RHEA-COMP:10136"/>
        <dbReference type="Rhea" id="RHEA-COMP:20101"/>
        <dbReference type="ChEBI" id="CHEBI:15378"/>
        <dbReference type="ChEBI" id="CHEBI:30616"/>
        <dbReference type="ChEBI" id="CHEBI:46858"/>
        <dbReference type="ChEBI" id="CHEBI:61978"/>
        <dbReference type="ChEBI" id="CHEBI:456216"/>
        <dbReference type="EC" id="2.7.12.2"/>
    </reaction>
</comment>
<protein>
    <recommendedName>
        <fullName evidence="8">mitogen-activated protein kinase kinase</fullName>
        <ecNumber evidence="8">2.7.12.2</ecNumber>
    </recommendedName>
</protein>
<organism evidence="16 17">
    <name type="scientific">Lithospermum erythrorhizon</name>
    <name type="common">Purple gromwell</name>
    <name type="synonym">Lithospermum officinale var. erythrorhizon</name>
    <dbReference type="NCBI Taxonomy" id="34254"/>
    <lineage>
        <taxon>Eukaryota</taxon>
        <taxon>Viridiplantae</taxon>
        <taxon>Streptophyta</taxon>
        <taxon>Embryophyta</taxon>
        <taxon>Tracheophyta</taxon>
        <taxon>Spermatophyta</taxon>
        <taxon>Magnoliopsida</taxon>
        <taxon>eudicotyledons</taxon>
        <taxon>Gunneridae</taxon>
        <taxon>Pentapetalae</taxon>
        <taxon>asterids</taxon>
        <taxon>lamiids</taxon>
        <taxon>Boraginales</taxon>
        <taxon>Boraginaceae</taxon>
        <taxon>Boraginoideae</taxon>
        <taxon>Lithospermeae</taxon>
        <taxon>Lithospermum</taxon>
    </lineage>
</organism>
<dbReference type="InterPro" id="IPR011009">
    <property type="entry name" value="Kinase-like_dom_sf"/>
</dbReference>
<keyword evidence="6 12" id="KW-0067">ATP-binding</keyword>
<comment type="similarity">
    <text evidence="7">Belongs to the protein kinase superfamily. STE Ser/Thr protein kinase family. MAP kinase kinase subfamily.</text>
</comment>
<keyword evidence="4 12" id="KW-0547">Nucleotide-binding</keyword>
<dbReference type="InterPro" id="IPR000719">
    <property type="entry name" value="Prot_kinase_dom"/>
</dbReference>
<gene>
    <name evidence="16" type="ORF">LIER_35542</name>
</gene>
<name>A0AAV3NV01_LITER</name>
<keyword evidence="3" id="KW-0808">Transferase</keyword>
<evidence type="ECO:0000256" key="12">
    <source>
        <dbReference type="PROSITE-ProRule" id="PRU10141"/>
    </source>
</evidence>
<dbReference type="AlphaFoldDB" id="A0AAV3NV01"/>
<feature type="binding site" evidence="12">
    <location>
        <position position="98"/>
    </location>
    <ligand>
        <name>ATP</name>
        <dbReference type="ChEBI" id="CHEBI:30616"/>
    </ligand>
</feature>
<keyword evidence="5 16" id="KW-0418">Kinase</keyword>
<feature type="region of interest" description="Disordered" evidence="14">
    <location>
        <begin position="1"/>
        <end position="28"/>
    </location>
</feature>
<dbReference type="GO" id="GO:0006950">
    <property type="term" value="P:response to stress"/>
    <property type="evidence" value="ECO:0007669"/>
    <property type="project" value="UniProtKB-ARBA"/>
</dbReference>
<comment type="catalytic activity">
    <reaction evidence="9">
        <text>L-seryl-[protein] + ATP = O-phospho-L-seryl-[protein] + ADP + H(+)</text>
        <dbReference type="Rhea" id="RHEA:17989"/>
        <dbReference type="Rhea" id="RHEA-COMP:9863"/>
        <dbReference type="Rhea" id="RHEA-COMP:11604"/>
        <dbReference type="ChEBI" id="CHEBI:15378"/>
        <dbReference type="ChEBI" id="CHEBI:29999"/>
        <dbReference type="ChEBI" id="CHEBI:30616"/>
        <dbReference type="ChEBI" id="CHEBI:83421"/>
        <dbReference type="ChEBI" id="CHEBI:456216"/>
        <dbReference type="EC" id="2.7.12.2"/>
    </reaction>
</comment>
<dbReference type="Pfam" id="PF00069">
    <property type="entry name" value="Pkinase"/>
    <property type="match status" value="1"/>
</dbReference>
<dbReference type="FunFam" id="1.10.510.10:FF:000350">
    <property type="entry name" value="Mitogen-activated protein kinase 2"/>
    <property type="match status" value="1"/>
</dbReference>
<evidence type="ECO:0000256" key="6">
    <source>
        <dbReference type="ARBA" id="ARBA00022840"/>
    </source>
</evidence>
<evidence type="ECO:0000256" key="10">
    <source>
        <dbReference type="ARBA" id="ARBA00049299"/>
    </source>
</evidence>
<evidence type="ECO:0000313" key="16">
    <source>
        <dbReference type="EMBL" id="GAA0142251.1"/>
    </source>
</evidence>
<evidence type="ECO:0000256" key="14">
    <source>
        <dbReference type="SAM" id="MobiDB-lite"/>
    </source>
</evidence>
<evidence type="ECO:0000256" key="13">
    <source>
        <dbReference type="RuleBase" id="RU000304"/>
    </source>
</evidence>
<evidence type="ECO:0000313" key="17">
    <source>
        <dbReference type="Proteomes" id="UP001454036"/>
    </source>
</evidence>
<dbReference type="GO" id="GO:0005524">
    <property type="term" value="F:ATP binding"/>
    <property type="evidence" value="ECO:0007669"/>
    <property type="project" value="UniProtKB-UniRule"/>
</dbReference>
<dbReference type="InterPro" id="IPR053235">
    <property type="entry name" value="Ser_Thr_kinase"/>
</dbReference>
<dbReference type="GO" id="GO:0005737">
    <property type="term" value="C:cytoplasm"/>
    <property type="evidence" value="ECO:0007669"/>
    <property type="project" value="TreeGrafter"/>
</dbReference>
<dbReference type="PROSITE" id="PS00107">
    <property type="entry name" value="PROTEIN_KINASE_ATP"/>
    <property type="match status" value="1"/>
</dbReference>
<keyword evidence="1 13" id="KW-0723">Serine/threonine-protein kinase</keyword>
<evidence type="ECO:0000256" key="8">
    <source>
        <dbReference type="ARBA" id="ARBA00038999"/>
    </source>
</evidence>
<evidence type="ECO:0000256" key="9">
    <source>
        <dbReference type="ARBA" id="ARBA00049014"/>
    </source>
</evidence>
<evidence type="ECO:0000256" key="11">
    <source>
        <dbReference type="ARBA" id="ARBA00051693"/>
    </source>
</evidence>
<dbReference type="InterPro" id="IPR017441">
    <property type="entry name" value="Protein_kinase_ATP_BS"/>
</dbReference>
<dbReference type="Gene3D" id="3.30.200.20">
    <property type="entry name" value="Phosphorylase Kinase, domain 1"/>
    <property type="match status" value="1"/>
</dbReference>
<evidence type="ECO:0000256" key="1">
    <source>
        <dbReference type="ARBA" id="ARBA00022527"/>
    </source>
</evidence>
<evidence type="ECO:0000256" key="7">
    <source>
        <dbReference type="ARBA" id="ARBA00038035"/>
    </source>
</evidence>
<sequence>MHPFQPPFGGHAPPSSGGGGRSNNTQSRRRRLADLSIPLPQRTPVPLPLALPPLNVTLSHYQPIDFSDLDRLDYLGSGRGGAVFRVRHRPTNKIFALKVISGHHDELVIRQIHREIQILRSVDHPNVVKCHDMHENDCRIQVLLEHMDGGCLDGVRISSEPILSNFTKQILMGLVYLHSKKIVHRDIKPSNLLINSRSEVKIADFGVSRILSTTLDPCNSAVGTIAYMSPERINPDMNNGNYDGYAGDVWSLGICILEFFMGAFPLNVTTRGDWATLMIAICMKAPPSPPPTTTREFQDFIACCLRRNPTERMTAANLLQHPFITMYDGVAPCGNGPME</sequence>
<dbReference type="SMART" id="SM00220">
    <property type="entry name" value="S_TKc"/>
    <property type="match status" value="1"/>
</dbReference>
<dbReference type="EC" id="2.7.12.2" evidence="8"/>
<dbReference type="Proteomes" id="UP001454036">
    <property type="component" value="Unassembled WGS sequence"/>
</dbReference>